<dbReference type="EMBL" id="JALJOR010000001">
    <property type="protein sequence ID" value="KAK9830547.1"/>
    <property type="molecule type" value="Genomic_DNA"/>
</dbReference>
<feature type="coiled-coil region" evidence="8">
    <location>
        <begin position="1623"/>
        <end position="1657"/>
    </location>
</feature>
<sequence>MAAMVFHQKSKHLDGRIWQNVQDAAVDEEVYFGGDFELDVRQLDGLSQAAKQLLSVRLEGGDDKAVTAGRVLQLGLEYHLQLQIGVSDEQTAALQIDKQGLVNENGHLLADVQDLERRLAKKEDEVDHLREDLDRLGGDDATIRNLKETNKQLKKKLEDEKRRAERAEEERDDALDRMDAMEPRIRELEDLLADSKDKFASLGDRMREVEDENAQLHLERDEILRASKLRDGTSTELQSTIKQQDWKIERLVRENRSLEANNLDLRSQLEEIRAENLDISEKIVRLDSDGRAIKATESELRDRLVAIAAERDALDAEADNLKAEVAEKMQLLDEFELRFKRQYKSWTAEKETLEAQIHTLTETAKRGGPRSLMGESSGYVSDASLATGTTTAEEEVARLQAELQTAAEKEMLLLEAYEALEKDVGKEVDRALAAQKEQLDYLARKAKVQEEELEKERAKYRELDAGVEKLQAEKEDAEERCQVYESGVYGLPQAVLEMKALKRKIATLDDNRAGLVERLNALGSKLEDLAEENRALRRKAGVPESQAVDLGDIKLHKESTIVQLRSLNAQLEREVADLEEERRRLKWELKFRAKYHGKAALAIGLTPEQLMLVETYVDNIKHGGANAPPEARVVDELNRRVQFLEARLAQVQAYASLPPHMRPTLTDSTATSNDLAAAQHLQQALLGEAAHGGGRHALAADLDNIKESVADALRQLQAAMAQPDTPYETYHTVVTTVTSLLEHTDSVLATFRLPAASASTAQQSTAGQVASQGDMMADAAAGELRARLRDLAVKLAHVNADLVTKEEELKLLRSDRARLARRLGEAPAGESSVQGGQHVSNYVEREELEQVQEEKQSLQMQLIEVMEENALAGRAAREAGEEVERYRRGMTTLFDQRNMLYRDHARAAAAWRTDKQALDKKLRKVEEEREAHKVARAELEAGMAALTRKAPQGSLQERYADTVRRMAVVQIKHAKLARELALATASEAALRAEKEEMAAEVAEMSSTFCSRLRHAERAKQQLEARLERLYRDLDASVPCQAYEMLAEKLSSMSRKYRDALKERADAVVTADELTRLRSELSKTTADLAKVADRAAELQETCRQQQKVLADADIATVDRQLSADLVEARVRELAAIRRVDLAERERERSETSAREAHDRLRQLETQFGEASAQLHNGREAERKLRAHLAGAKTREEVDHLMKRVREAEDTAAEASARFDELKDAAEQAQLLLKEAKADRHARLAEIGHLRAAIRDLSSHSDYQAAAGRMHADLDHLRSKEGVARSALNRSEAERTGLREENLRLLRTIKQLQAQNNGLHEASRWSAAERAEVAAAMDAGLAGRVECWQADLWSRKLQHLKASNDAMAEDMDALRLRLAALQQQKEEAVLKLEHGQDLQETLRAPVSEAYATAARQSEQLLQLRLDKARLEREELAVRERSKGLERVNGELEGRLQAYEAEAFAQQTALEQEKHQAIARAARLEEELRKLQESFDALTTELDELRANRDGSLAGPGRRAIGATATMTYQAFNEADRGVLLAHVEQLKAARMEAEHYRAQLAEVQAEAAASARSAEKLQQQYGDLLERMRQQSHDVLSNEMRSSAEMGGSGTTALAQVQAVAEASIRELRQKLADKAHETEELRKRLEAARKQAADQAAADRGDLERLTRKLFEKDANTIQRMKDLLEDTTKGVLAGEAGEVTYDQLQRLVDEVKAENDAMRYKLEQAKEHYEVMEKQYNSELGEKERAIINLKQDLEAAGQAKASRNAERRLALQLATKDRKLSQLRDAIKELEAKLIHAMQRNSDIVMKESSWREQEYADQRVQQLQREKAEFASRCDAAEQQLALLQMALADKDRQLAGIQKLLEEEEKIAHDLKAQLQKERAKVTELAALAQQQGSGDSLTKALASHHVDQKVEEYERRIHALETQNRQLAAASAKGDVPSTSGGEPSSSRERAMPAAIRRLKDAEGSMQTGSPRIGAFHGEGKDEENLFGSERERDVTVAVVRVHERHMDPKQPLRQVQESAVGPERTKSLLEGNPKLEAWEEQKKLQKRVENLRQKLKEKTAALDELTRERDRRAAHAAQMQADLARQAALIKDLQDKVKRAREAPKLSVPPEQVQALVKQVAELEAHNDDMERQLAALRRQAGEATSSAPGTGIADDSQLPPADRILKRDALLLDLRLEKDQAVARAARLQSRLEALFGASAADISLSPPSAANARGAARSRLAGGALVDRALKGKPAEGGREAQLLNTITALQRALETTQREAQAGVSSSKYMQVMDKRKELQKLVMDKRKELQKRVAQLEAEAQQAEGIKAEAKRLELRCAQLQASNNALRKQLKNVQSGSDHAAALADQVTKLEQALEAKDADIAALHQEVQRREAQIQELASSGAADDDMAADLAALRDHIAELEAENEDLRMELNAFDPAFFEEIEDLKHEHHLLQLRCTEYDTLVHSMSAQLGQVPPSFPPIVQ</sequence>
<dbReference type="GO" id="GO:0030030">
    <property type="term" value="P:cell projection organization"/>
    <property type="evidence" value="ECO:0007669"/>
    <property type="project" value="UniProtKB-KW"/>
</dbReference>
<dbReference type="PANTHER" id="PTHR18879:SF20">
    <property type="entry name" value="CENTROSOMAL PROTEIN OF 290 KDA"/>
    <property type="match status" value="1"/>
</dbReference>
<feature type="coiled-coil region" evidence="8">
    <location>
        <begin position="1355"/>
        <end position="1505"/>
    </location>
</feature>
<name>A0AAW1RAC5_9CHLO</name>
<comment type="caution">
    <text evidence="10">The sequence shown here is derived from an EMBL/GenBank/DDBJ whole genome shotgun (WGS) entry which is preliminary data.</text>
</comment>
<evidence type="ECO:0000256" key="5">
    <source>
        <dbReference type="ARBA" id="ARBA00023054"/>
    </source>
</evidence>
<evidence type="ECO:0000256" key="7">
    <source>
        <dbReference type="ARBA" id="ARBA00023273"/>
    </source>
</evidence>
<organism evidence="10 11">
    <name type="scientific">[Myrmecia] bisecta</name>
    <dbReference type="NCBI Taxonomy" id="41462"/>
    <lineage>
        <taxon>Eukaryota</taxon>
        <taxon>Viridiplantae</taxon>
        <taxon>Chlorophyta</taxon>
        <taxon>core chlorophytes</taxon>
        <taxon>Trebouxiophyceae</taxon>
        <taxon>Trebouxiales</taxon>
        <taxon>Trebouxiaceae</taxon>
        <taxon>Myrmecia</taxon>
    </lineage>
</organism>
<keyword evidence="3" id="KW-0963">Cytoplasm</keyword>
<evidence type="ECO:0000313" key="10">
    <source>
        <dbReference type="EMBL" id="KAK9830547.1"/>
    </source>
</evidence>
<evidence type="ECO:0000313" key="11">
    <source>
        <dbReference type="Proteomes" id="UP001489004"/>
    </source>
</evidence>
<feature type="coiled-coil region" evidence="8">
    <location>
        <begin position="105"/>
        <end position="363"/>
    </location>
</feature>
<feature type="coiled-coil region" evidence="8">
    <location>
        <begin position="908"/>
        <end position="942"/>
    </location>
</feature>
<comment type="subcellular location">
    <subcellularLocation>
        <location evidence="1">Cytoplasm</location>
        <location evidence="1">Cytoskeleton</location>
        <location evidence="1">Cilium basal body</location>
    </subcellularLocation>
    <subcellularLocation>
        <location evidence="2">Cytoplasm</location>
        <location evidence="2">Cytoskeleton</location>
        <location evidence="2">Microtubule organizing center</location>
        <location evidence="2">Centrosome</location>
    </subcellularLocation>
</comment>
<dbReference type="PANTHER" id="PTHR18879">
    <property type="entry name" value="CENTROSOMAL PROTEIN OF 290 KDA"/>
    <property type="match status" value="1"/>
</dbReference>
<evidence type="ECO:0000256" key="8">
    <source>
        <dbReference type="SAM" id="Coils"/>
    </source>
</evidence>
<dbReference type="Proteomes" id="UP001489004">
    <property type="component" value="Unassembled WGS sequence"/>
</dbReference>
<reference evidence="10 11" key="1">
    <citation type="journal article" date="2024" name="Nat. Commun.">
        <title>Phylogenomics reveals the evolutionary origins of lichenization in chlorophyte algae.</title>
        <authorList>
            <person name="Puginier C."/>
            <person name="Libourel C."/>
            <person name="Otte J."/>
            <person name="Skaloud P."/>
            <person name="Haon M."/>
            <person name="Grisel S."/>
            <person name="Petersen M."/>
            <person name="Berrin J.G."/>
            <person name="Delaux P.M."/>
            <person name="Dal Grande F."/>
            <person name="Keller J."/>
        </authorList>
    </citation>
    <scope>NUCLEOTIDE SEQUENCE [LARGE SCALE GENOMIC DNA]</scope>
    <source>
        <strain evidence="10 11">SAG 2043</strain>
    </source>
</reference>
<evidence type="ECO:0000256" key="3">
    <source>
        <dbReference type="ARBA" id="ARBA00022490"/>
    </source>
</evidence>
<gene>
    <name evidence="10" type="ORF">WJX72_012389</name>
</gene>
<keyword evidence="5 8" id="KW-0175">Coiled coil</keyword>
<evidence type="ECO:0000256" key="1">
    <source>
        <dbReference type="ARBA" id="ARBA00004120"/>
    </source>
</evidence>
<keyword evidence="4" id="KW-0970">Cilium biogenesis/degradation</keyword>
<dbReference type="InterPro" id="IPR026201">
    <property type="entry name" value="Cep290"/>
</dbReference>
<evidence type="ECO:0000256" key="9">
    <source>
        <dbReference type="SAM" id="MobiDB-lite"/>
    </source>
</evidence>
<feature type="coiled-coil region" evidence="8">
    <location>
        <begin position="1138"/>
        <end position="1237"/>
    </location>
</feature>
<evidence type="ECO:0000256" key="4">
    <source>
        <dbReference type="ARBA" id="ARBA00022794"/>
    </source>
</evidence>
<feature type="coiled-coil region" evidence="8">
    <location>
        <begin position="1012"/>
        <end position="1107"/>
    </location>
</feature>
<feature type="coiled-coil region" evidence="8">
    <location>
        <begin position="389"/>
        <end position="588"/>
    </location>
</feature>
<evidence type="ECO:0000256" key="2">
    <source>
        <dbReference type="ARBA" id="ARBA00004300"/>
    </source>
</evidence>
<feature type="region of interest" description="Disordered" evidence="9">
    <location>
        <begin position="1930"/>
        <end position="1955"/>
    </location>
</feature>
<feature type="coiled-coil region" evidence="8">
    <location>
        <begin position="1544"/>
        <end position="1592"/>
    </location>
</feature>
<protein>
    <submittedName>
        <fullName evidence="10">Uncharacterized protein</fullName>
    </submittedName>
</protein>
<feature type="region of interest" description="Disordered" evidence="9">
    <location>
        <begin position="2143"/>
        <end position="2165"/>
    </location>
</feature>
<keyword evidence="7" id="KW-0966">Cell projection</keyword>
<feature type="coiled-coil region" evidence="8">
    <location>
        <begin position="2247"/>
        <end position="2422"/>
    </location>
</feature>
<proteinExistence type="predicted"/>
<feature type="coiled-coil region" evidence="8">
    <location>
        <begin position="795"/>
        <end position="868"/>
    </location>
</feature>
<keyword evidence="11" id="KW-1185">Reference proteome</keyword>
<accession>A0AAW1RAC5</accession>
<dbReference type="Gene3D" id="1.10.287.1490">
    <property type="match status" value="4"/>
</dbReference>
<evidence type="ECO:0000256" key="6">
    <source>
        <dbReference type="ARBA" id="ARBA00023212"/>
    </source>
</evidence>
<keyword evidence="6" id="KW-0206">Cytoskeleton</keyword>